<comment type="similarity">
    <text evidence="2">Belongs to the SLX9 family.</text>
</comment>
<dbReference type="GO" id="GO:0000462">
    <property type="term" value="P:maturation of SSU-rRNA from tricistronic rRNA transcript (SSU-rRNA, 5.8S rRNA, LSU-rRNA)"/>
    <property type="evidence" value="ECO:0007669"/>
    <property type="project" value="InterPro"/>
</dbReference>
<feature type="region of interest" description="Disordered" evidence="5">
    <location>
        <begin position="64"/>
        <end position="85"/>
    </location>
</feature>
<evidence type="ECO:0000256" key="4">
    <source>
        <dbReference type="ARBA" id="ARBA00023242"/>
    </source>
</evidence>
<evidence type="ECO:0000256" key="2">
    <source>
        <dbReference type="ARBA" id="ARBA00011022"/>
    </source>
</evidence>
<evidence type="ECO:0000313" key="7">
    <source>
        <dbReference type="Proteomes" id="UP000664169"/>
    </source>
</evidence>
<gene>
    <name evidence="6" type="ORF">GOMPHAMPRED_001689</name>
</gene>
<dbReference type="AlphaFoldDB" id="A0A8H3F8R8"/>
<dbReference type="Pfam" id="PF15341">
    <property type="entry name" value="SLX9"/>
    <property type="match status" value="1"/>
</dbReference>
<dbReference type="GO" id="GO:0030686">
    <property type="term" value="C:90S preribosome"/>
    <property type="evidence" value="ECO:0007669"/>
    <property type="project" value="InterPro"/>
</dbReference>
<comment type="caution">
    <text evidence="6">The sequence shown here is derived from an EMBL/GenBank/DDBJ whole genome shotgun (WGS) entry which is preliminary data.</text>
</comment>
<dbReference type="Proteomes" id="UP000664169">
    <property type="component" value="Unassembled WGS sequence"/>
</dbReference>
<evidence type="ECO:0000313" key="6">
    <source>
        <dbReference type="EMBL" id="CAF9919140.1"/>
    </source>
</evidence>
<reference evidence="6" key="1">
    <citation type="submission" date="2021-03" db="EMBL/GenBank/DDBJ databases">
        <authorList>
            <person name="Tagirdzhanova G."/>
        </authorList>
    </citation>
    <scope>NUCLEOTIDE SEQUENCE</scope>
</reference>
<evidence type="ECO:0000256" key="3">
    <source>
        <dbReference type="ARBA" id="ARBA00021321"/>
    </source>
</evidence>
<dbReference type="GO" id="GO:0030688">
    <property type="term" value="C:preribosome, small subunit precursor"/>
    <property type="evidence" value="ECO:0007669"/>
    <property type="project" value="InterPro"/>
</dbReference>
<keyword evidence="7" id="KW-1185">Reference proteome</keyword>
<organism evidence="6 7">
    <name type="scientific">Gomphillus americanus</name>
    <dbReference type="NCBI Taxonomy" id="1940652"/>
    <lineage>
        <taxon>Eukaryota</taxon>
        <taxon>Fungi</taxon>
        <taxon>Dikarya</taxon>
        <taxon>Ascomycota</taxon>
        <taxon>Pezizomycotina</taxon>
        <taxon>Lecanoromycetes</taxon>
        <taxon>OSLEUM clade</taxon>
        <taxon>Ostropomycetidae</taxon>
        <taxon>Ostropales</taxon>
        <taxon>Graphidaceae</taxon>
        <taxon>Gomphilloideae</taxon>
        <taxon>Gomphillus</taxon>
    </lineage>
</organism>
<dbReference type="InterPro" id="IPR028160">
    <property type="entry name" value="Slx9-like"/>
</dbReference>
<name>A0A8H3F8R8_9LECA</name>
<sequence length="186" mass="20130">MAPPHVTLLSPAGSSRSNISKSSSKRQRKGSHKPPQRPTRLNKVPLSGIRVATSRALSLQAKDVRIGKKRSRSQPKVGKPLSKLGNLADALPPTVEVRSEGTRIKKHKPISGVKSLKPRPGMQKRRAVLEKNERERFGLNLAILASAHNVETAAEGPAIEKSHANTQNATKWAALRRHIAGNLIGA</sequence>
<proteinExistence type="inferred from homology"/>
<evidence type="ECO:0000256" key="1">
    <source>
        <dbReference type="ARBA" id="ARBA00004604"/>
    </source>
</evidence>
<accession>A0A8H3F8R8</accession>
<feature type="compositionally biased region" description="Basic residues" evidence="5">
    <location>
        <begin position="23"/>
        <end position="35"/>
    </location>
</feature>
<dbReference type="EMBL" id="CAJPDQ010000014">
    <property type="protein sequence ID" value="CAF9919140.1"/>
    <property type="molecule type" value="Genomic_DNA"/>
</dbReference>
<feature type="region of interest" description="Disordered" evidence="5">
    <location>
        <begin position="1"/>
        <end position="46"/>
    </location>
</feature>
<dbReference type="GO" id="GO:0005730">
    <property type="term" value="C:nucleolus"/>
    <property type="evidence" value="ECO:0007669"/>
    <property type="project" value="UniProtKB-SubCell"/>
</dbReference>
<dbReference type="OrthoDB" id="5429132at2759"/>
<keyword evidence="4" id="KW-0539">Nucleus</keyword>
<protein>
    <recommendedName>
        <fullName evidence="3">Ribosome biogenesis protein SLX9</fullName>
    </recommendedName>
</protein>
<comment type="subcellular location">
    <subcellularLocation>
        <location evidence="1">Nucleus</location>
        <location evidence="1">Nucleolus</location>
    </subcellularLocation>
</comment>
<evidence type="ECO:0000256" key="5">
    <source>
        <dbReference type="SAM" id="MobiDB-lite"/>
    </source>
</evidence>